<dbReference type="SUPFAM" id="SSF55957">
    <property type="entry name" value="Phosphoglucomutase, C-terminal domain"/>
    <property type="match status" value="1"/>
</dbReference>
<dbReference type="InterPro" id="IPR005845">
    <property type="entry name" value="A-D-PHexomutase_a/b/a-II"/>
</dbReference>
<dbReference type="Pfam" id="PF00408">
    <property type="entry name" value="PGM_PMM_IV"/>
    <property type="match status" value="1"/>
</dbReference>
<dbReference type="PANTHER" id="PTHR22573">
    <property type="entry name" value="PHOSPHOHEXOMUTASE FAMILY MEMBER"/>
    <property type="match status" value="1"/>
</dbReference>
<dbReference type="Proteomes" id="UP000885722">
    <property type="component" value="Unassembled WGS sequence"/>
</dbReference>
<dbReference type="GO" id="GO:0005975">
    <property type="term" value="P:carbohydrate metabolic process"/>
    <property type="evidence" value="ECO:0007669"/>
    <property type="project" value="InterPro"/>
</dbReference>
<name>A0A7V2SJT2_9BACT</name>
<organism evidence="4">
    <name type="scientific">Nitratifractor salsuginis</name>
    <dbReference type="NCBI Taxonomy" id="269261"/>
    <lineage>
        <taxon>Bacteria</taxon>
        <taxon>Pseudomonadati</taxon>
        <taxon>Campylobacterota</taxon>
        <taxon>Epsilonproteobacteria</taxon>
        <taxon>Campylobacterales</taxon>
        <taxon>Sulfurovaceae</taxon>
        <taxon>Nitratifractor</taxon>
    </lineage>
</organism>
<dbReference type="GO" id="GO:0005829">
    <property type="term" value="C:cytosol"/>
    <property type="evidence" value="ECO:0007669"/>
    <property type="project" value="TreeGrafter"/>
</dbReference>
<accession>A0A7V2SJT2</accession>
<dbReference type="EMBL" id="DRNO01000182">
    <property type="protein sequence ID" value="HFC03760.1"/>
    <property type="molecule type" value="Genomic_DNA"/>
</dbReference>
<dbReference type="InterPro" id="IPR016055">
    <property type="entry name" value="A-D-PHexomutase_a/b/a-I/II/III"/>
</dbReference>
<comment type="caution">
    <text evidence="4">The sequence shown here is derived from an EMBL/GenBank/DDBJ whole genome shotgun (WGS) entry which is preliminary data.</text>
</comment>
<evidence type="ECO:0000259" key="3">
    <source>
        <dbReference type="Pfam" id="PF02880"/>
    </source>
</evidence>
<dbReference type="Pfam" id="PF02879">
    <property type="entry name" value="PGM_PMM_II"/>
    <property type="match status" value="1"/>
</dbReference>
<dbReference type="InterPro" id="IPR036900">
    <property type="entry name" value="A-D-PHexomutase_C_sf"/>
</dbReference>
<dbReference type="GO" id="GO:0004614">
    <property type="term" value="F:phosphoglucomutase activity"/>
    <property type="evidence" value="ECO:0007669"/>
    <property type="project" value="UniProtKB-EC"/>
</dbReference>
<evidence type="ECO:0000259" key="2">
    <source>
        <dbReference type="Pfam" id="PF02879"/>
    </source>
</evidence>
<gene>
    <name evidence="4" type="ORF">ENJ74_02695</name>
</gene>
<feature type="domain" description="Alpha-D-phosphohexomutase C-terminal" evidence="1">
    <location>
        <begin position="329"/>
        <end position="385"/>
    </location>
</feature>
<protein>
    <submittedName>
        <fullName evidence="4">Alpha-D-glucose phosphate-specific phosphoglucomutase</fullName>
        <ecNumber evidence="4">5.4.2.2</ecNumber>
    </submittedName>
</protein>
<reference evidence="4" key="1">
    <citation type="journal article" date="2020" name="mSystems">
        <title>Genome- and Community-Level Interaction Insights into Carbon Utilization and Element Cycling Functions of Hydrothermarchaeota in Hydrothermal Sediment.</title>
        <authorList>
            <person name="Zhou Z."/>
            <person name="Liu Y."/>
            <person name="Xu W."/>
            <person name="Pan J."/>
            <person name="Luo Z.H."/>
            <person name="Li M."/>
        </authorList>
    </citation>
    <scope>NUCLEOTIDE SEQUENCE [LARGE SCALE GENOMIC DNA]</scope>
    <source>
        <strain evidence="4">HyVt-513</strain>
    </source>
</reference>
<dbReference type="SUPFAM" id="SSF53738">
    <property type="entry name" value="Phosphoglucomutase, first 3 domains"/>
    <property type="match status" value="3"/>
</dbReference>
<dbReference type="EC" id="5.4.2.2" evidence="4"/>
<feature type="domain" description="Alpha-D-phosphohexomutase alpha/beta/alpha" evidence="2">
    <location>
        <begin position="61"/>
        <end position="168"/>
    </location>
</feature>
<dbReference type="Pfam" id="PF02880">
    <property type="entry name" value="PGM_PMM_III"/>
    <property type="match status" value="1"/>
</dbReference>
<dbReference type="InterPro" id="IPR045244">
    <property type="entry name" value="PGM"/>
</dbReference>
<evidence type="ECO:0000259" key="1">
    <source>
        <dbReference type="Pfam" id="PF00408"/>
    </source>
</evidence>
<feature type="non-terminal residue" evidence="4">
    <location>
        <position position="1"/>
    </location>
</feature>
<feature type="domain" description="Alpha-D-phosphohexomutase alpha/beta/alpha" evidence="3">
    <location>
        <begin position="172"/>
        <end position="287"/>
    </location>
</feature>
<dbReference type="InterPro" id="IPR005846">
    <property type="entry name" value="A-D-PHexomutase_a/b/a-III"/>
</dbReference>
<dbReference type="Gene3D" id="3.40.120.10">
    <property type="entry name" value="Alpha-D-Glucose-1,6-Bisphosphate, subunit A, domain 3"/>
    <property type="match status" value="3"/>
</dbReference>
<dbReference type="Gene3D" id="3.30.310.50">
    <property type="entry name" value="Alpha-D-phosphohexomutase, C-terminal domain"/>
    <property type="match status" value="1"/>
</dbReference>
<evidence type="ECO:0000313" key="4">
    <source>
        <dbReference type="EMBL" id="HFC03760.1"/>
    </source>
</evidence>
<sequence length="402" mass="44386">PEDGGFKYNASDGGPADTHITGWIEKRANEYLEKGLEGVHRHPFEAAMKSSKISVHDYVGEYVRRLGEVVDMEAIRKAGVRIGADPLGGAALPVYEMIREYWGIDLTLLNARIDPTFSFMHLDHDGKIRMDCSSPWVMKGLEGSIGDYDLIVANDPDADRHGIVTKTGGLMNPNHYLSVAIGYLCEYRGWGSEKMIGKTLVSSAMIDRVAESFGRKIYEVPVGFKWFVPGMISGKLAFGGEESAGASFLRYDGGAWSTDKDGLIMTLLAAEILAVTGKDPATIYREYEERFGRACYRRIDAPADRELKANLKALRAEDVTIKELTGEKIEAIYTRAPGNDAPIGGLKIVTAGGWIALRPSGTEDIYKIYAESFRSEEHLAKLLEEGQVMVETLFGAESRRER</sequence>
<dbReference type="InterPro" id="IPR005843">
    <property type="entry name" value="A-D-PHexomutase_C"/>
</dbReference>
<dbReference type="AlphaFoldDB" id="A0A7V2SJT2"/>
<dbReference type="PANTHER" id="PTHR22573:SF57">
    <property type="entry name" value="PHOSPHOGLUCOMUTASE"/>
    <property type="match status" value="1"/>
</dbReference>
<proteinExistence type="predicted"/>
<keyword evidence="4" id="KW-0413">Isomerase</keyword>